<dbReference type="Pfam" id="PF02737">
    <property type="entry name" value="3HCDH_N"/>
    <property type="match status" value="1"/>
</dbReference>
<protein>
    <recommendedName>
        <fullName evidence="4">3-hydroxybutyryl-CoA dehydrogenase</fullName>
    </recommendedName>
</protein>
<feature type="domain" description="3-hydroxyacyl-CoA dehydrogenase NAD binding" evidence="8">
    <location>
        <begin position="11"/>
        <end position="188"/>
    </location>
</feature>
<evidence type="ECO:0000259" key="7">
    <source>
        <dbReference type="Pfam" id="PF00725"/>
    </source>
</evidence>
<keyword evidence="3" id="KW-0560">Oxidoreductase</keyword>
<dbReference type="PIRSF" id="PIRSF000105">
    <property type="entry name" value="HCDH"/>
    <property type="match status" value="1"/>
</dbReference>
<feature type="domain" description="3-hydroxyacyl-CoA dehydrogenase C-terminal" evidence="7">
    <location>
        <begin position="193"/>
        <end position="289"/>
    </location>
</feature>
<dbReference type="PANTHER" id="PTHR48075:SF5">
    <property type="entry name" value="3-HYDROXYBUTYRYL-COA DEHYDROGENASE"/>
    <property type="match status" value="1"/>
</dbReference>
<evidence type="ECO:0000256" key="2">
    <source>
        <dbReference type="ARBA" id="ARBA00009463"/>
    </source>
</evidence>
<gene>
    <name evidence="9" type="ORF">E4K67_11555</name>
</gene>
<dbReference type="AlphaFoldDB" id="A0A4Z0R683"/>
<sequence length="293" mass="32551">MNVGVHRINNICIVGAGNMGHQIALSAALAGFTVKCIDLNKEVLLKAEQFVITYLPERVAKGKLKQADADAVRAKLMFTSDLAEAAGEADLVIEAVIEKLEIKRHLFAQLDRLCPSHTILTTNSSYIVSSKVADVTSRPEKVCNMHFFNPALVMKLVEVVKGPHTSEKTTGTLMEVCVRMGKTPVLLQQEIYGFLVNRMLSTIKNESIYLLDMGIAGPEEIDRAVTLALGYPMGPFRLMDLTGIDLTYYVGMERYQETGDPAYRPSPSIVEKFINKEWGRKTGKGFYDYPQKE</sequence>
<feature type="binding site" evidence="6">
    <location>
        <position position="38"/>
    </location>
    <ligand>
        <name>NAD(+)</name>
        <dbReference type="ChEBI" id="CHEBI:57540"/>
    </ligand>
</feature>
<evidence type="ECO:0000259" key="8">
    <source>
        <dbReference type="Pfam" id="PF02737"/>
    </source>
</evidence>
<feature type="binding site" evidence="6">
    <location>
        <position position="281"/>
    </location>
    <ligand>
        <name>NAD(+)</name>
        <dbReference type="ChEBI" id="CHEBI:57540"/>
    </ligand>
</feature>
<feature type="binding site" evidence="6">
    <location>
        <begin position="15"/>
        <end position="20"/>
    </location>
    <ligand>
        <name>NAD(+)</name>
        <dbReference type="ChEBI" id="CHEBI:57540"/>
    </ligand>
</feature>
<name>A0A4Z0R683_9FIRM</name>
<dbReference type="InterPro" id="IPR036291">
    <property type="entry name" value="NAD(P)-bd_dom_sf"/>
</dbReference>
<dbReference type="EMBL" id="SPQQ01000003">
    <property type="protein sequence ID" value="TGE38552.1"/>
    <property type="molecule type" value="Genomic_DNA"/>
</dbReference>
<comment type="caution">
    <text evidence="9">The sequence shown here is derived from an EMBL/GenBank/DDBJ whole genome shotgun (WGS) entry which is preliminary data.</text>
</comment>
<evidence type="ECO:0000313" key="9">
    <source>
        <dbReference type="EMBL" id="TGE38552.1"/>
    </source>
</evidence>
<dbReference type="InterPro" id="IPR006108">
    <property type="entry name" value="3HC_DH_C"/>
</dbReference>
<feature type="binding site" evidence="6">
    <location>
        <position position="103"/>
    </location>
    <ligand>
        <name>NAD(+)</name>
        <dbReference type="ChEBI" id="CHEBI:57540"/>
    </ligand>
</feature>
<dbReference type="InterPro" id="IPR006176">
    <property type="entry name" value="3-OHacyl-CoA_DH_NAD-bd"/>
</dbReference>
<dbReference type="SUPFAM" id="SSF48179">
    <property type="entry name" value="6-phosphogluconate dehydrogenase C-terminal domain-like"/>
    <property type="match status" value="1"/>
</dbReference>
<dbReference type="Pfam" id="PF00725">
    <property type="entry name" value="3HCDH"/>
    <property type="match status" value="1"/>
</dbReference>
<keyword evidence="10" id="KW-1185">Reference proteome</keyword>
<accession>A0A4Z0R683</accession>
<dbReference type="FunFam" id="3.40.50.720:FF:000009">
    <property type="entry name" value="Fatty oxidation complex, alpha subunit"/>
    <property type="match status" value="1"/>
</dbReference>
<evidence type="ECO:0000256" key="6">
    <source>
        <dbReference type="PIRSR" id="PIRSR000105-2"/>
    </source>
</evidence>
<feature type="binding site" evidence="6">
    <location>
        <position position="125"/>
    </location>
    <ligand>
        <name>NAD(+)</name>
        <dbReference type="ChEBI" id="CHEBI:57540"/>
    </ligand>
</feature>
<feature type="site" description="Important for catalytic activity" evidence="5">
    <location>
        <position position="146"/>
    </location>
</feature>
<organism evidence="9 10">
    <name type="scientific">Desulfosporosinus fructosivorans</name>
    <dbReference type="NCBI Taxonomy" id="2018669"/>
    <lineage>
        <taxon>Bacteria</taxon>
        <taxon>Bacillati</taxon>
        <taxon>Bacillota</taxon>
        <taxon>Clostridia</taxon>
        <taxon>Eubacteriales</taxon>
        <taxon>Desulfitobacteriaceae</taxon>
        <taxon>Desulfosporosinus</taxon>
    </lineage>
</organism>
<evidence type="ECO:0000256" key="4">
    <source>
        <dbReference type="ARBA" id="ARBA00067747"/>
    </source>
</evidence>
<dbReference type="Gene3D" id="1.10.1040.10">
    <property type="entry name" value="N-(1-d-carboxylethyl)-l-norvaline Dehydrogenase, domain 2"/>
    <property type="match status" value="1"/>
</dbReference>
<dbReference type="Gene3D" id="3.40.50.720">
    <property type="entry name" value="NAD(P)-binding Rossmann-like Domain"/>
    <property type="match status" value="1"/>
</dbReference>
<dbReference type="OrthoDB" id="9815331at2"/>
<comment type="pathway">
    <text evidence="1">Lipid metabolism; butanoate metabolism.</text>
</comment>
<keyword evidence="6" id="KW-0520">NAD</keyword>
<dbReference type="GO" id="GO:0016616">
    <property type="term" value="F:oxidoreductase activity, acting on the CH-OH group of donors, NAD or NADP as acceptor"/>
    <property type="evidence" value="ECO:0007669"/>
    <property type="project" value="InterPro"/>
</dbReference>
<feature type="binding site" evidence="6">
    <location>
        <position position="98"/>
    </location>
    <ligand>
        <name>NAD(+)</name>
        <dbReference type="ChEBI" id="CHEBI:57540"/>
    </ligand>
</feature>
<dbReference type="InterPro" id="IPR013328">
    <property type="entry name" value="6PGD_dom2"/>
</dbReference>
<evidence type="ECO:0000256" key="3">
    <source>
        <dbReference type="ARBA" id="ARBA00023002"/>
    </source>
</evidence>
<dbReference type="GO" id="GO:0070403">
    <property type="term" value="F:NAD+ binding"/>
    <property type="evidence" value="ECO:0007669"/>
    <property type="project" value="InterPro"/>
</dbReference>
<proteinExistence type="inferred from homology"/>
<dbReference type="SUPFAM" id="SSF51735">
    <property type="entry name" value="NAD(P)-binding Rossmann-fold domains"/>
    <property type="match status" value="1"/>
</dbReference>
<dbReference type="GO" id="GO:0006631">
    <property type="term" value="P:fatty acid metabolic process"/>
    <property type="evidence" value="ECO:0007669"/>
    <property type="project" value="InterPro"/>
</dbReference>
<evidence type="ECO:0000256" key="5">
    <source>
        <dbReference type="PIRSR" id="PIRSR000105-1"/>
    </source>
</evidence>
<dbReference type="InterPro" id="IPR022694">
    <property type="entry name" value="3-OHacyl-CoA_DH"/>
</dbReference>
<comment type="similarity">
    <text evidence="2">Belongs to the 3-hydroxyacyl-CoA dehydrogenase family.</text>
</comment>
<dbReference type="InterPro" id="IPR008927">
    <property type="entry name" value="6-PGluconate_DH-like_C_sf"/>
</dbReference>
<evidence type="ECO:0000256" key="1">
    <source>
        <dbReference type="ARBA" id="ARBA00005086"/>
    </source>
</evidence>
<reference evidence="9 10" key="1">
    <citation type="submission" date="2019-03" db="EMBL/GenBank/DDBJ databases">
        <title>Draft Genome Sequence of Desulfosporosinus fructosivorans Strain 63.6F, Isolated from Marine Sediment in the Baltic Sea.</title>
        <authorList>
            <person name="Hausmann B."/>
            <person name="Vandieken V."/>
            <person name="Pjevac P."/>
            <person name="Schreck K."/>
            <person name="Herbold C.W."/>
            <person name="Loy A."/>
        </authorList>
    </citation>
    <scope>NUCLEOTIDE SEQUENCE [LARGE SCALE GENOMIC DNA]</scope>
    <source>
        <strain evidence="9 10">63.6F</strain>
    </source>
</reference>
<dbReference type="PANTHER" id="PTHR48075">
    <property type="entry name" value="3-HYDROXYACYL-COA DEHYDROGENASE FAMILY PROTEIN"/>
    <property type="match status" value="1"/>
</dbReference>
<feature type="binding site" evidence="6">
    <location>
        <position position="149"/>
    </location>
    <ligand>
        <name>NAD(+)</name>
        <dbReference type="ChEBI" id="CHEBI:57540"/>
    </ligand>
</feature>
<dbReference type="Proteomes" id="UP000298460">
    <property type="component" value="Unassembled WGS sequence"/>
</dbReference>
<evidence type="ECO:0000313" key="10">
    <source>
        <dbReference type="Proteomes" id="UP000298460"/>
    </source>
</evidence>